<dbReference type="InterPro" id="IPR036271">
    <property type="entry name" value="Tet_transcr_reg_TetR-rel_C_sf"/>
</dbReference>
<evidence type="ECO:0000313" key="8">
    <source>
        <dbReference type="Proteomes" id="UP001527866"/>
    </source>
</evidence>
<keyword evidence="2 4" id="KW-0238">DNA-binding</keyword>
<dbReference type="SUPFAM" id="SSF46689">
    <property type="entry name" value="Homeodomain-like"/>
    <property type="match status" value="1"/>
</dbReference>
<keyword evidence="3" id="KW-0804">Transcription</keyword>
<evidence type="ECO:0000259" key="6">
    <source>
        <dbReference type="PROSITE" id="PS50977"/>
    </source>
</evidence>
<dbReference type="InterPro" id="IPR011075">
    <property type="entry name" value="TetR_C"/>
</dbReference>
<name>A0ABT4U558_9ACTN</name>
<dbReference type="InterPro" id="IPR009057">
    <property type="entry name" value="Homeodomain-like_sf"/>
</dbReference>
<evidence type="ECO:0000313" key="7">
    <source>
        <dbReference type="EMBL" id="MDA2811580.1"/>
    </source>
</evidence>
<sequence length="224" mass="24807">MDEKRRAGGAPEVPEGAREEAPEARPKGTRRRGAALIRAIHAAAFEETAERGLEGATMEGIARRAGTAKTSLYRRWNSPEDIVLEALHAAYPMEEPAPAADDLRGDLVRALQLMRDSFGSRPKYAQALMAVLAASWARPDLHERLYREVFDPRGERFTKNALLHYADKGVLDRERVTDVVADIGEAMVFKYMLDAMELPDDAYLAEIVDQAILPAVGIDPRTLP</sequence>
<dbReference type="InterPro" id="IPR050109">
    <property type="entry name" value="HTH-type_TetR-like_transc_reg"/>
</dbReference>
<organism evidence="7 8">
    <name type="scientific">Nocardiopsis endophytica</name>
    <dbReference type="NCBI Taxonomy" id="3018445"/>
    <lineage>
        <taxon>Bacteria</taxon>
        <taxon>Bacillati</taxon>
        <taxon>Actinomycetota</taxon>
        <taxon>Actinomycetes</taxon>
        <taxon>Streptosporangiales</taxon>
        <taxon>Nocardiopsidaceae</taxon>
        <taxon>Nocardiopsis</taxon>
    </lineage>
</organism>
<evidence type="ECO:0000256" key="4">
    <source>
        <dbReference type="PROSITE-ProRule" id="PRU00335"/>
    </source>
</evidence>
<dbReference type="PROSITE" id="PS50977">
    <property type="entry name" value="HTH_TETR_2"/>
    <property type="match status" value="1"/>
</dbReference>
<feature type="region of interest" description="Disordered" evidence="5">
    <location>
        <begin position="1"/>
        <end position="32"/>
    </location>
</feature>
<dbReference type="SUPFAM" id="SSF48498">
    <property type="entry name" value="Tetracyclin repressor-like, C-terminal domain"/>
    <property type="match status" value="1"/>
</dbReference>
<reference evidence="7 8" key="1">
    <citation type="submission" date="2023-01" db="EMBL/GenBank/DDBJ databases">
        <title>Draft genome sequence of Nocardiopsis sp. RSe5-2 isolated from halophytes.</title>
        <authorList>
            <person name="Duangmal K."/>
            <person name="Chantavorakit T."/>
        </authorList>
    </citation>
    <scope>NUCLEOTIDE SEQUENCE [LARGE SCALE GENOMIC DNA]</scope>
    <source>
        <strain evidence="7 8">RSe5-2</strain>
    </source>
</reference>
<keyword evidence="1" id="KW-0805">Transcription regulation</keyword>
<feature type="domain" description="HTH tetR-type" evidence="6">
    <location>
        <begin position="34"/>
        <end position="94"/>
    </location>
</feature>
<dbReference type="Pfam" id="PF00440">
    <property type="entry name" value="TetR_N"/>
    <property type="match status" value="1"/>
</dbReference>
<proteinExistence type="predicted"/>
<feature type="DNA-binding region" description="H-T-H motif" evidence="4">
    <location>
        <begin position="57"/>
        <end position="76"/>
    </location>
</feature>
<accession>A0ABT4U558</accession>
<dbReference type="PANTHER" id="PTHR30055:SF225">
    <property type="entry name" value="TRANSCRIPTIONAL REGULATORY PROTEIN-RELATED"/>
    <property type="match status" value="1"/>
</dbReference>
<evidence type="ECO:0000256" key="2">
    <source>
        <dbReference type="ARBA" id="ARBA00023125"/>
    </source>
</evidence>
<dbReference type="PANTHER" id="PTHR30055">
    <property type="entry name" value="HTH-TYPE TRANSCRIPTIONAL REGULATOR RUTR"/>
    <property type="match status" value="1"/>
</dbReference>
<gene>
    <name evidence="7" type="ORF">O4J56_13140</name>
</gene>
<dbReference type="Pfam" id="PF16859">
    <property type="entry name" value="TetR_C_11"/>
    <property type="match status" value="1"/>
</dbReference>
<dbReference type="Gene3D" id="1.10.10.60">
    <property type="entry name" value="Homeodomain-like"/>
    <property type="match status" value="1"/>
</dbReference>
<dbReference type="EMBL" id="JAQFWQ010000032">
    <property type="protein sequence ID" value="MDA2811580.1"/>
    <property type="molecule type" value="Genomic_DNA"/>
</dbReference>
<evidence type="ECO:0000256" key="3">
    <source>
        <dbReference type="ARBA" id="ARBA00023163"/>
    </source>
</evidence>
<keyword evidence="8" id="KW-1185">Reference proteome</keyword>
<evidence type="ECO:0000256" key="1">
    <source>
        <dbReference type="ARBA" id="ARBA00023015"/>
    </source>
</evidence>
<comment type="caution">
    <text evidence="7">The sequence shown here is derived from an EMBL/GenBank/DDBJ whole genome shotgun (WGS) entry which is preliminary data.</text>
</comment>
<dbReference type="RefSeq" id="WP_270686033.1">
    <property type="nucleotide sequence ID" value="NZ_JAQFWQ010000032.1"/>
</dbReference>
<evidence type="ECO:0000256" key="5">
    <source>
        <dbReference type="SAM" id="MobiDB-lite"/>
    </source>
</evidence>
<dbReference type="InterPro" id="IPR001647">
    <property type="entry name" value="HTH_TetR"/>
</dbReference>
<dbReference type="Gene3D" id="1.10.357.10">
    <property type="entry name" value="Tetracycline Repressor, domain 2"/>
    <property type="match status" value="1"/>
</dbReference>
<protein>
    <submittedName>
        <fullName evidence="7">TetR/AcrR family transcriptional regulator</fullName>
    </submittedName>
</protein>
<feature type="compositionally biased region" description="Basic and acidic residues" evidence="5">
    <location>
        <begin position="15"/>
        <end position="26"/>
    </location>
</feature>
<dbReference type="Proteomes" id="UP001527866">
    <property type="component" value="Unassembled WGS sequence"/>
</dbReference>